<dbReference type="PANTHER" id="PTHR47566:SF1">
    <property type="entry name" value="PROTEIN NUD1"/>
    <property type="match status" value="1"/>
</dbReference>
<keyword evidence="7" id="KW-1185">Reference proteome</keyword>
<reference evidence="6 7" key="2">
    <citation type="submission" date="2019-06" db="EMBL/GenBank/DDBJ databases">
        <authorList>
            <person name="Seo Y."/>
        </authorList>
    </citation>
    <scope>NUCLEOTIDE SEQUENCE [LARGE SCALE GENOMIC DNA]</scope>
    <source>
        <strain evidence="6 7">MaA-Y11</strain>
    </source>
</reference>
<proteinExistence type="predicted"/>
<evidence type="ECO:0000259" key="5">
    <source>
        <dbReference type="Pfam" id="PF24595"/>
    </source>
</evidence>
<name>A0A501QEJ9_9FLAO</name>
<evidence type="ECO:0000256" key="1">
    <source>
        <dbReference type="ARBA" id="ARBA00022614"/>
    </source>
</evidence>
<keyword evidence="1" id="KW-0433">Leucine-rich repeat</keyword>
<gene>
    <name evidence="6" type="ORF">FJA49_06310</name>
</gene>
<dbReference type="EMBL" id="VFJE01000052">
    <property type="protein sequence ID" value="TPD70547.1"/>
    <property type="molecule type" value="Genomic_DNA"/>
</dbReference>
<keyword evidence="2" id="KW-0732">Signal</keyword>
<evidence type="ECO:0000259" key="4">
    <source>
        <dbReference type="Pfam" id="PF18962"/>
    </source>
</evidence>
<dbReference type="RefSeq" id="WP_139999981.1">
    <property type="nucleotide sequence ID" value="NZ_VFJE01000052.1"/>
</dbReference>
<comment type="caution">
    <text evidence="6">The sequence shown here is derived from an EMBL/GenBank/DDBJ whole genome shotgun (WGS) entry which is preliminary data.</text>
</comment>
<dbReference type="SUPFAM" id="SSF52058">
    <property type="entry name" value="L domain-like"/>
    <property type="match status" value="2"/>
</dbReference>
<dbReference type="InterPro" id="IPR032675">
    <property type="entry name" value="LRR_dom_sf"/>
</dbReference>
<feature type="domain" description="Secretion system C-terminal sorting" evidence="4">
    <location>
        <begin position="858"/>
        <end position="929"/>
    </location>
</feature>
<dbReference type="InterPro" id="IPR055353">
    <property type="entry name" value="DUF7619"/>
</dbReference>
<dbReference type="GO" id="GO:0035591">
    <property type="term" value="F:signaling adaptor activity"/>
    <property type="evidence" value="ECO:0007669"/>
    <property type="project" value="TreeGrafter"/>
</dbReference>
<dbReference type="InterPro" id="IPR026444">
    <property type="entry name" value="Secre_tail"/>
</dbReference>
<dbReference type="PANTHER" id="PTHR47566">
    <property type="match status" value="1"/>
</dbReference>
<protein>
    <submittedName>
        <fullName evidence="6">T9SS type A sorting domain-containing protein</fullName>
    </submittedName>
</protein>
<evidence type="ECO:0000256" key="3">
    <source>
        <dbReference type="ARBA" id="ARBA00022737"/>
    </source>
</evidence>
<accession>A0A501QEJ9</accession>
<evidence type="ECO:0000313" key="7">
    <source>
        <dbReference type="Proteomes" id="UP000319175"/>
    </source>
</evidence>
<sequence length="931" mass="103936">MKKLYYAFLVFCLWQGMYGQGLYIPDANFKAKLLAADASNEIAKNRQGEYIRIDSNRNGEIEVTEAMVVNYLNVSSAAISDLRGIEYFDAITTLICNNNQLVSIPTSDLPLLTFLQCADNKIVSLDLTPCPKLYSLSCANNRLENLVLNNPSLNFIDCQHNNLVSLNVNNSLNLEYLYCSYNSIATLALSECLRLRDLECSFNQLTVLDLTRQTRLRDLQCNNNQLGLLQLAGNFIKKLYCNNNQLRQLNLSTQIALEELNCSNNILTSLNLTGLNRLKRVLMQNNQVASLNDLVDYPELVSMIADNNKLSSLTVSCPSIAELSIAYNQLESLRIYGCRELSIRGLNFRNNPLTLLDVRGFERLTSLSCNNYGLTSALTVIADEGLQSLSFNGNRLQSLDISQCPGVEILSFESNPLLTSLFVKNGKDNTVSLEQSLVNTPYLRYICADEDEINTIKTQLAVRSGFECEVNSYCSFTPGGRFNIVKSNTTFDFNRNGCDSEDIAASFAGYKVIQGETETIYFSDKSGQYNLPLLDGNTTIIPLLANPNYFEVSPPSVTYTSSEQQEPFEQLFCLKHKGEYADLEISILPLGDAVPGYTSNYAISYRNKGTNIQSGTIELQFNTAVYPESFSLSEASQDPERLSWSFSNLKPFESRTIPLRFRLNSPADSPALNSGDILNYKATITSSTSLDTAPEDNLAILRQTVVNSFDPNDKTCLQGLSVSTSYIGQYIHYIIRFENTGNFVAKNIVVKDLIDVDRFDMTSLSPIESSHTFITKVDDNNTIEFVFKDIDLPFYDHINDGYIAFKIKTKSSLAAGDSFSNGASIYFDFNLPVMTERVVTTIDSLGDKDHEFSSRFTISPNPAKDILTITNKDELQMKSVAIYNMMGQPVMMISNNSDSSNAFDISDLASGNYIVKIYSDEGIATRKFIKY</sequence>
<reference evidence="6 7" key="1">
    <citation type="submission" date="2019-06" db="EMBL/GenBank/DDBJ databases">
        <title>Flavobacterium sp. MaA-Y11 from geoumgang.</title>
        <authorList>
            <person name="Jeong S."/>
        </authorList>
    </citation>
    <scope>NUCLEOTIDE SEQUENCE [LARGE SCALE GENOMIC DNA]</scope>
    <source>
        <strain evidence="6 7">MaA-Y11</strain>
    </source>
</reference>
<organism evidence="6 7">
    <name type="scientific">Flavobacterium microcysteis</name>
    <dbReference type="NCBI Taxonomy" id="2596891"/>
    <lineage>
        <taxon>Bacteria</taxon>
        <taxon>Pseudomonadati</taxon>
        <taxon>Bacteroidota</taxon>
        <taxon>Flavobacteriia</taxon>
        <taxon>Flavobacteriales</taxon>
        <taxon>Flavobacteriaceae</taxon>
        <taxon>Flavobacterium</taxon>
    </lineage>
</organism>
<evidence type="ECO:0000313" key="6">
    <source>
        <dbReference type="EMBL" id="TPD70547.1"/>
    </source>
</evidence>
<feature type="domain" description="DUF7619" evidence="5">
    <location>
        <begin position="710"/>
        <end position="841"/>
    </location>
</feature>
<dbReference type="Pfam" id="PF18962">
    <property type="entry name" value="Por_Secre_tail"/>
    <property type="match status" value="1"/>
</dbReference>
<keyword evidence="3" id="KW-0677">Repeat</keyword>
<dbReference type="Proteomes" id="UP000319175">
    <property type="component" value="Unassembled WGS sequence"/>
</dbReference>
<dbReference type="InterPro" id="IPR052574">
    <property type="entry name" value="CDIRP"/>
</dbReference>
<dbReference type="AlphaFoldDB" id="A0A501QEJ9"/>
<dbReference type="NCBIfam" id="TIGR04183">
    <property type="entry name" value="Por_Secre_tail"/>
    <property type="match status" value="1"/>
</dbReference>
<dbReference type="OrthoDB" id="1110367at2"/>
<dbReference type="Pfam" id="PF24595">
    <property type="entry name" value="DUF7619"/>
    <property type="match status" value="1"/>
</dbReference>
<dbReference type="Gene3D" id="3.80.10.10">
    <property type="entry name" value="Ribonuclease Inhibitor"/>
    <property type="match status" value="2"/>
</dbReference>
<evidence type="ECO:0000256" key="2">
    <source>
        <dbReference type="ARBA" id="ARBA00022729"/>
    </source>
</evidence>